<dbReference type="CDD" id="cd00293">
    <property type="entry name" value="USP-like"/>
    <property type="match status" value="2"/>
</dbReference>
<sequence length="273" mass="30263">MNSILVPIDFSKHSLFALEAAAHLARQTNASILVLHMLGLSEAVLAKSETQEHQEAQYYMNLAKKRFRPLLEKPFLEGIEVEIMLQNYKIFSELDEIASEKGIDLIVMGSHGNGGIGTLVVGSNTDKVIRTSSVPVLVIKKEHSSFEIKKMVFSTHLGEETIDAYKKAKAFADTFAAQMEVVYINLPYHNFKSTKEIEKKIDVFKALAGGTIDVHVANDYSVGEGVMNFCERQGADLLVIPTHGRKGLVHFFKGSIGEKMAKRSTVPVLTIRI</sequence>
<feature type="domain" description="UspA" evidence="2">
    <location>
        <begin position="2"/>
        <end position="140"/>
    </location>
</feature>
<dbReference type="PANTHER" id="PTHR46268">
    <property type="entry name" value="STRESS RESPONSE PROTEIN NHAX"/>
    <property type="match status" value="1"/>
</dbReference>
<dbReference type="AlphaFoldDB" id="A0A0D5YVJ5"/>
<dbReference type="PRINTS" id="PR01438">
    <property type="entry name" value="UNVRSLSTRESS"/>
</dbReference>
<proteinExistence type="inferred from homology"/>
<dbReference type="InterPro" id="IPR006015">
    <property type="entry name" value="Universal_stress_UspA"/>
</dbReference>
<dbReference type="InterPro" id="IPR006016">
    <property type="entry name" value="UspA"/>
</dbReference>
<keyword evidence="4" id="KW-1185">Reference proteome</keyword>
<dbReference type="Pfam" id="PF00582">
    <property type="entry name" value="Usp"/>
    <property type="match status" value="2"/>
</dbReference>
<reference evidence="3 4" key="1">
    <citation type="submission" date="2015-03" db="EMBL/GenBank/DDBJ databases">
        <title>Complete genome sequence of Muricauda lutaonensis CC-HSB-11T, isolated from a coastal hot spring.</title>
        <authorList>
            <person name="Kim K.M."/>
        </authorList>
    </citation>
    <scope>NUCLEOTIDE SEQUENCE [LARGE SCALE GENOMIC DNA]</scope>
    <source>
        <strain evidence="3 4">CC-HSB-11</strain>
    </source>
</reference>
<dbReference type="HOGENOM" id="CLU_049301_2_4_10"/>
<dbReference type="PANTHER" id="PTHR46268:SF6">
    <property type="entry name" value="UNIVERSAL STRESS PROTEIN UP12"/>
    <property type="match status" value="1"/>
</dbReference>
<dbReference type="SUPFAM" id="SSF52402">
    <property type="entry name" value="Adenine nucleotide alpha hydrolases-like"/>
    <property type="match status" value="2"/>
</dbReference>
<dbReference type="KEGG" id="mlt:VC82_2337"/>
<dbReference type="InterPro" id="IPR014729">
    <property type="entry name" value="Rossmann-like_a/b/a_fold"/>
</dbReference>
<comment type="similarity">
    <text evidence="1">Belongs to the universal stress protein A family.</text>
</comment>
<dbReference type="Proteomes" id="UP000032726">
    <property type="component" value="Chromosome"/>
</dbReference>
<evidence type="ECO:0000313" key="3">
    <source>
        <dbReference type="EMBL" id="AKA35926.1"/>
    </source>
</evidence>
<evidence type="ECO:0000259" key="2">
    <source>
        <dbReference type="Pfam" id="PF00582"/>
    </source>
</evidence>
<dbReference type="STRING" id="516051.VC82_2337"/>
<feature type="domain" description="UspA" evidence="2">
    <location>
        <begin position="202"/>
        <end position="272"/>
    </location>
</feature>
<evidence type="ECO:0000313" key="4">
    <source>
        <dbReference type="Proteomes" id="UP000032726"/>
    </source>
</evidence>
<organism evidence="3 4">
    <name type="scientific">Flagellimonas lutaonensis</name>
    <dbReference type="NCBI Taxonomy" id="516051"/>
    <lineage>
        <taxon>Bacteria</taxon>
        <taxon>Pseudomonadati</taxon>
        <taxon>Bacteroidota</taxon>
        <taxon>Flavobacteriia</taxon>
        <taxon>Flavobacteriales</taxon>
        <taxon>Flavobacteriaceae</taxon>
        <taxon>Flagellimonas</taxon>
    </lineage>
</organism>
<accession>A0A0D5YVJ5</accession>
<dbReference type="EMBL" id="CP011071">
    <property type="protein sequence ID" value="AKA35926.1"/>
    <property type="molecule type" value="Genomic_DNA"/>
</dbReference>
<evidence type="ECO:0000256" key="1">
    <source>
        <dbReference type="ARBA" id="ARBA00008791"/>
    </source>
</evidence>
<dbReference type="RefSeq" id="WP_045802521.1">
    <property type="nucleotide sequence ID" value="NZ_CP011071.1"/>
</dbReference>
<protein>
    <submittedName>
        <fullName evidence="3">Universal stress protein UspA</fullName>
    </submittedName>
</protein>
<gene>
    <name evidence="3" type="ORF">VC82_2337</name>
</gene>
<name>A0A0D5YVJ5_9FLAO</name>
<dbReference type="OrthoDB" id="9788959at2"/>
<dbReference type="Gene3D" id="3.40.50.620">
    <property type="entry name" value="HUPs"/>
    <property type="match status" value="2"/>
</dbReference>
<dbReference type="PATRIC" id="fig|516051.4.peg.2405"/>